<dbReference type="EMBL" id="PVUE01000010">
    <property type="protein sequence ID" value="PRZ41373.1"/>
    <property type="molecule type" value="Genomic_DNA"/>
</dbReference>
<comment type="caution">
    <text evidence="1">The sequence shown here is derived from an EMBL/GenBank/DDBJ whole genome shotgun (WGS) entry which is preliminary data.</text>
</comment>
<evidence type="ECO:0000313" key="1">
    <source>
        <dbReference type="EMBL" id="PRZ41373.1"/>
    </source>
</evidence>
<proteinExistence type="predicted"/>
<evidence type="ECO:0000313" key="2">
    <source>
        <dbReference type="Proteomes" id="UP000237752"/>
    </source>
</evidence>
<gene>
    <name evidence="1" type="ORF">CLV47_110101</name>
</gene>
<dbReference type="OrthoDB" id="3820230at2"/>
<accession>A0A2T0ZYG3</accession>
<name>A0A2T0ZYG3_9ACTN</name>
<reference evidence="1 2" key="1">
    <citation type="submission" date="2018-03" db="EMBL/GenBank/DDBJ databases">
        <title>Genomic Encyclopedia of Archaeal and Bacterial Type Strains, Phase II (KMG-II): from individual species to whole genera.</title>
        <authorList>
            <person name="Goeker M."/>
        </authorList>
    </citation>
    <scope>NUCLEOTIDE SEQUENCE [LARGE SCALE GENOMIC DNA]</scope>
    <source>
        <strain evidence="1 2">DSM 100065</strain>
    </source>
</reference>
<dbReference type="AlphaFoldDB" id="A0A2T0ZYG3"/>
<dbReference type="RefSeq" id="WP_106349449.1">
    <property type="nucleotide sequence ID" value="NZ_PVUE01000010.1"/>
</dbReference>
<keyword evidence="2" id="KW-1185">Reference proteome</keyword>
<organism evidence="1 2">
    <name type="scientific">Antricoccus suffuscus</name>
    <dbReference type="NCBI Taxonomy" id="1629062"/>
    <lineage>
        <taxon>Bacteria</taxon>
        <taxon>Bacillati</taxon>
        <taxon>Actinomycetota</taxon>
        <taxon>Actinomycetes</taxon>
        <taxon>Geodermatophilales</taxon>
        <taxon>Antricoccaceae</taxon>
        <taxon>Antricoccus</taxon>
    </lineage>
</organism>
<sequence>MTVRLTYCDTKLTSVDDLVALRANTEAAGLEIVVLQSTARHPLWRNAHAHTARALGLIVAAGGAPAAGTLMLTSLAADVVRSDALALATPADQRRRTAVAITVAPGGRADDGRWLFVGTDLTGEEWRTHRDELRQRLGALGHPANAATLVFAVDHKVMQLPSLDQPDQARPVNATSGEGGALVFDIDL</sequence>
<protein>
    <submittedName>
        <fullName evidence="1">Uncharacterized protein</fullName>
    </submittedName>
</protein>
<dbReference type="Proteomes" id="UP000237752">
    <property type="component" value="Unassembled WGS sequence"/>
</dbReference>